<evidence type="ECO:0000259" key="10">
    <source>
        <dbReference type="PROSITE" id="PS50109"/>
    </source>
</evidence>
<feature type="transmembrane region" description="Helical" evidence="9">
    <location>
        <begin position="46"/>
        <end position="68"/>
    </location>
</feature>
<dbReference type="PROSITE" id="PS50109">
    <property type="entry name" value="HIS_KIN"/>
    <property type="match status" value="1"/>
</dbReference>
<name>A0A0F9CBW3_9ZZZZ</name>
<evidence type="ECO:0000256" key="5">
    <source>
        <dbReference type="ARBA" id="ARBA00022777"/>
    </source>
</evidence>
<dbReference type="PANTHER" id="PTHR42878">
    <property type="entry name" value="TWO-COMPONENT HISTIDINE KINASE"/>
    <property type="match status" value="1"/>
</dbReference>
<evidence type="ECO:0000313" key="11">
    <source>
        <dbReference type="EMBL" id="KKL46868.1"/>
    </source>
</evidence>
<dbReference type="GO" id="GO:0030295">
    <property type="term" value="F:protein kinase activator activity"/>
    <property type="evidence" value="ECO:0007669"/>
    <property type="project" value="TreeGrafter"/>
</dbReference>
<dbReference type="CDD" id="cd00082">
    <property type="entry name" value="HisKA"/>
    <property type="match status" value="1"/>
</dbReference>
<dbReference type="Pfam" id="PF00512">
    <property type="entry name" value="HisKA"/>
    <property type="match status" value="1"/>
</dbReference>
<feature type="region of interest" description="Disordered" evidence="8">
    <location>
        <begin position="1"/>
        <end position="25"/>
    </location>
</feature>
<evidence type="ECO:0000256" key="7">
    <source>
        <dbReference type="ARBA" id="ARBA00023012"/>
    </source>
</evidence>
<reference evidence="11" key="1">
    <citation type="journal article" date="2015" name="Nature">
        <title>Complex archaea that bridge the gap between prokaryotes and eukaryotes.</title>
        <authorList>
            <person name="Spang A."/>
            <person name="Saw J.H."/>
            <person name="Jorgensen S.L."/>
            <person name="Zaremba-Niedzwiedzka K."/>
            <person name="Martijn J."/>
            <person name="Lind A.E."/>
            <person name="van Eijk R."/>
            <person name="Schleper C."/>
            <person name="Guy L."/>
            <person name="Ettema T.J."/>
        </authorList>
    </citation>
    <scope>NUCLEOTIDE SEQUENCE</scope>
</reference>
<evidence type="ECO:0000256" key="9">
    <source>
        <dbReference type="SAM" id="Phobius"/>
    </source>
</evidence>
<dbReference type="SUPFAM" id="SSF47384">
    <property type="entry name" value="Homodimeric domain of signal transducing histidine kinase"/>
    <property type="match status" value="1"/>
</dbReference>
<dbReference type="InterPro" id="IPR036890">
    <property type="entry name" value="HATPase_C_sf"/>
</dbReference>
<dbReference type="InterPro" id="IPR005467">
    <property type="entry name" value="His_kinase_dom"/>
</dbReference>
<dbReference type="GO" id="GO:0007234">
    <property type="term" value="P:osmosensory signaling via phosphorelay pathway"/>
    <property type="evidence" value="ECO:0007669"/>
    <property type="project" value="TreeGrafter"/>
</dbReference>
<dbReference type="AlphaFoldDB" id="A0A0F9CBW3"/>
<sequence>MSESGMTSFELPLSEPSPPPPPDGLEESLAEPLLVQNVIWFCRLRWVVAAILLAFGLLGLWAAGLRFAGLKPPGSWPFVLAGVLAVCNVLYLAQARRLRQEGEARHVKMNLWSQIVLDLIVLTVVVYFVGARQSFVAFTYLYHIVLACIFFSVIRSLVVTLLASGLYIGCVAAEWAGAIPEAGIYDGPPLGPLVGFSSPPEILNLASAIGIWLVVWYLGSHLSGLVRRRDTELARTNQRLVAALAERARHMLRTTHELKSPFAAIHAYTQVLRDGYCGPLSEEASRVVLRISARCRRLANEIQEMLQLANLHSTSQHLPQPERLDLADILRWCVDQVRPLADRREIGIDQDFPPTSIVGVPDHLKMLLSNLLLNAVNYSQQGGRVRLACRGVD</sequence>
<dbReference type="SMART" id="SM00388">
    <property type="entry name" value="HisKA"/>
    <property type="match status" value="1"/>
</dbReference>
<comment type="catalytic activity">
    <reaction evidence="1">
        <text>ATP + protein L-histidine = ADP + protein N-phospho-L-histidine.</text>
        <dbReference type="EC" id="2.7.13.3"/>
    </reaction>
</comment>
<dbReference type="PANTHER" id="PTHR42878:SF7">
    <property type="entry name" value="SENSOR HISTIDINE KINASE GLRK"/>
    <property type="match status" value="1"/>
</dbReference>
<dbReference type="InterPro" id="IPR003661">
    <property type="entry name" value="HisK_dim/P_dom"/>
</dbReference>
<evidence type="ECO:0000256" key="1">
    <source>
        <dbReference type="ARBA" id="ARBA00000085"/>
    </source>
</evidence>
<feature type="transmembrane region" description="Helical" evidence="9">
    <location>
        <begin position="111"/>
        <end position="129"/>
    </location>
</feature>
<feature type="transmembrane region" description="Helical" evidence="9">
    <location>
        <begin position="74"/>
        <end position="91"/>
    </location>
</feature>
<feature type="transmembrane region" description="Helical" evidence="9">
    <location>
        <begin position="135"/>
        <end position="154"/>
    </location>
</feature>
<feature type="transmembrane region" description="Helical" evidence="9">
    <location>
        <begin position="202"/>
        <end position="219"/>
    </location>
</feature>
<proteinExistence type="predicted"/>
<evidence type="ECO:0000256" key="8">
    <source>
        <dbReference type="SAM" id="MobiDB-lite"/>
    </source>
</evidence>
<keyword evidence="5" id="KW-0418">Kinase</keyword>
<dbReference type="GO" id="GO:0005524">
    <property type="term" value="F:ATP binding"/>
    <property type="evidence" value="ECO:0007669"/>
    <property type="project" value="UniProtKB-KW"/>
</dbReference>
<keyword evidence="9" id="KW-0812">Transmembrane</keyword>
<dbReference type="Gene3D" id="1.10.287.130">
    <property type="match status" value="1"/>
</dbReference>
<feature type="domain" description="Histidine kinase" evidence="10">
    <location>
        <begin position="253"/>
        <end position="393"/>
    </location>
</feature>
<dbReference type="EC" id="2.7.13.3" evidence="2"/>
<keyword evidence="9" id="KW-1133">Transmembrane helix</keyword>
<dbReference type="GO" id="GO:0000155">
    <property type="term" value="F:phosphorelay sensor kinase activity"/>
    <property type="evidence" value="ECO:0007669"/>
    <property type="project" value="InterPro"/>
</dbReference>
<dbReference type="GO" id="GO:0000156">
    <property type="term" value="F:phosphorelay response regulator activity"/>
    <property type="evidence" value="ECO:0007669"/>
    <property type="project" value="TreeGrafter"/>
</dbReference>
<keyword evidence="4" id="KW-0547">Nucleotide-binding</keyword>
<dbReference type="Gene3D" id="3.30.565.10">
    <property type="entry name" value="Histidine kinase-like ATPase, C-terminal domain"/>
    <property type="match status" value="1"/>
</dbReference>
<keyword evidence="7" id="KW-0902">Two-component regulatory system</keyword>
<dbReference type="EMBL" id="LAZR01033878">
    <property type="protein sequence ID" value="KKL46868.1"/>
    <property type="molecule type" value="Genomic_DNA"/>
</dbReference>
<comment type="caution">
    <text evidence="11">The sequence shown here is derived from an EMBL/GenBank/DDBJ whole genome shotgun (WGS) entry which is preliminary data.</text>
</comment>
<evidence type="ECO:0000256" key="2">
    <source>
        <dbReference type="ARBA" id="ARBA00012438"/>
    </source>
</evidence>
<dbReference type="InterPro" id="IPR050351">
    <property type="entry name" value="BphY/WalK/GraS-like"/>
</dbReference>
<dbReference type="InterPro" id="IPR036097">
    <property type="entry name" value="HisK_dim/P_sf"/>
</dbReference>
<accession>A0A0F9CBW3</accession>
<organism evidence="11">
    <name type="scientific">marine sediment metagenome</name>
    <dbReference type="NCBI Taxonomy" id="412755"/>
    <lineage>
        <taxon>unclassified sequences</taxon>
        <taxon>metagenomes</taxon>
        <taxon>ecological metagenomes</taxon>
    </lineage>
</organism>
<evidence type="ECO:0000256" key="6">
    <source>
        <dbReference type="ARBA" id="ARBA00022840"/>
    </source>
</evidence>
<evidence type="ECO:0000256" key="4">
    <source>
        <dbReference type="ARBA" id="ARBA00022741"/>
    </source>
</evidence>
<gene>
    <name evidence="11" type="ORF">LCGC14_2341270</name>
</gene>
<evidence type="ECO:0000256" key="3">
    <source>
        <dbReference type="ARBA" id="ARBA00022679"/>
    </source>
</evidence>
<keyword evidence="9" id="KW-0472">Membrane</keyword>
<protein>
    <recommendedName>
        <fullName evidence="2">histidine kinase</fullName>
        <ecNumber evidence="2">2.7.13.3</ecNumber>
    </recommendedName>
</protein>
<keyword evidence="6" id="KW-0067">ATP-binding</keyword>
<dbReference type="SUPFAM" id="SSF55874">
    <property type="entry name" value="ATPase domain of HSP90 chaperone/DNA topoisomerase II/histidine kinase"/>
    <property type="match status" value="1"/>
</dbReference>
<keyword evidence="3" id="KW-0808">Transferase</keyword>
<feature type="transmembrane region" description="Helical" evidence="9">
    <location>
        <begin position="161"/>
        <end position="182"/>
    </location>
</feature>
<feature type="non-terminal residue" evidence="11">
    <location>
        <position position="393"/>
    </location>
</feature>